<dbReference type="PANTHER" id="PTHR33738">
    <property type="entry name" value="EMB|CAB82975.1"/>
    <property type="match status" value="1"/>
</dbReference>
<proteinExistence type="predicted"/>
<dbReference type="Proteomes" id="UP000886595">
    <property type="component" value="Unassembled WGS sequence"/>
</dbReference>
<evidence type="ECO:0000256" key="1">
    <source>
        <dbReference type="SAM" id="MobiDB-lite"/>
    </source>
</evidence>
<organism evidence="2 3">
    <name type="scientific">Brassica carinata</name>
    <name type="common">Ethiopian mustard</name>
    <name type="synonym">Abyssinian cabbage</name>
    <dbReference type="NCBI Taxonomy" id="52824"/>
    <lineage>
        <taxon>Eukaryota</taxon>
        <taxon>Viridiplantae</taxon>
        <taxon>Streptophyta</taxon>
        <taxon>Embryophyta</taxon>
        <taxon>Tracheophyta</taxon>
        <taxon>Spermatophyta</taxon>
        <taxon>Magnoliopsida</taxon>
        <taxon>eudicotyledons</taxon>
        <taxon>Gunneridae</taxon>
        <taxon>Pentapetalae</taxon>
        <taxon>rosids</taxon>
        <taxon>malvids</taxon>
        <taxon>Brassicales</taxon>
        <taxon>Brassicaceae</taxon>
        <taxon>Brassiceae</taxon>
        <taxon>Brassica</taxon>
    </lineage>
</organism>
<protein>
    <submittedName>
        <fullName evidence="2">Uncharacterized protein</fullName>
    </submittedName>
</protein>
<evidence type="ECO:0000313" key="3">
    <source>
        <dbReference type="Proteomes" id="UP000886595"/>
    </source>
</evidence>
<dbReference type="AlphaFoldDB" id="A0A8X7VGH7"/>
<keyword evidence="3" id="KW-1185">Reference proteome</keyword>
<dbReference type="PANTHER" id="PTHR33738:SF24">
    <property type="entry name" value="EMB|CAB82975.1"/>
    <property type="match status" value="1"/>
</dbReference>
<evidence type="ECO:0000313" key="2">
    <source>
        <dbReference type="EMBL" id="KAG2310985.1"/>
    </source>
</evidence>
<gene>
    <name evidence="2" type="ORF">Bca52824_022542</name>
</gene>
<reference evidence="2 3" key="1">
    <citation type="submission" date="2020-02" db="EMBL/GenBank/DDBJ databases">
        <authorList>
            <person name="Ma Q."/>
            <person name="Huang Y."/>
            <person name="Song X."/>
            <person name="Pei D."/>
        </authorList>
    </citation>
    <scope>NUCLEOTIDE SEQUENCE [LARGE SCALE GENOMIC DNA]</scope>
    <source>
        <strain evidence="2">Sxm20200214</strain>
        <tissue evidence="2">Leaf</tissue>
    </source>
</reference>
<feature type="region of interest" description="Disordered" evidence="1">
    <location>
        <begin position="34"/>
        <end position="60"/>
    </location>
</feature>
<sequence length="100" mass="10588">MEGKGRVGSSSSSSSFTAELYGFKDPLPPSSSSGIFSSIFPHPSTGVARDGPSSKHGSQGQTEKNFLLICSLSTLLSLFKSSSCFSKLQLCKKTELIHVI</sequence>
<name>A0A8X7VGH7_BRACI</name>
<comment type="caution">
    <text evidence="2">The sequence shown here is derived from an EMBL/GenBank/DDBJ whole genome shotgun (WGS) entry which is preliminary data.</text>
</comment>
<dbReference type="EMBL" id="JAAMPC010000005">
    <property type="protein sequence ID" value="KAG2310985.1"/>
    <property type="molecule type" value="Genomic_DNA"/>
</dbReference>
<accession>A0A8X7VGH7</accession>
<feature type="compositionally biased region" description="Low complexity" evidence="1">
    <location>
        <begin position="34"/>
        <end position="44"/>
    </location>
</feature>